<evidence type="ECO:0000313" key="2">
    <source>
        <dbReference type="EMBL" id="MBB5056567.1"/>
    </source>
</evidence>
<dbReference type="Proteomes" id="UP000540989">
    <property type="component" value="Unassembled WGS sequence"/>
</dbReference>
<keyword evidence="1" id="KW-1133">Transmembrane helix</keyword>
<evidence type="ECO:0000313" key="3">
    <source>
        <dbReference type="Proteomes" id="UP000540989"/>
    </source>
</evidence>
<sequence>MNYAEPDPGWTLFDKVLVWAIAVYGAMASLLLLLTPKLFLPAEDAAILFQFSRNLAVNGAITFIPMGPRAEGATDFAWMALISLGMKLHIDPMWLVAVLNVASILLLADLLIRIAGRKPKLLSLFFVVGTIALMPQIVAAIGGFSSLPFAYLLIAFVYFFLQRNDAAMAIAGLVLCLFRPDGVVFVVPMLIAGLMIYPARSRRLALYTVLFVVPGLCYFVWRWHYFGQMLPLPFLVKASAPRIWHLFVETSLKQWKLLGLFSLVVLIFAMRGRLADARNRAVLLCIVVLPNLFYLAMRLDQNVGHRFFIYLPIGTALLIAMNWTELRLKAPTLLRLSVLLWVVLIARIWFTEGKYAYVLQYDNRRAIAQEMANLPPGKLILSEAGLVTYYSHWAVYDPWGLNTADFAKRLFKPSDVEEIKPDLILVYTGGDIDCFRHADWDVPYTARTWKHMTRNVLAGADLANYQLWLLPAGNTRYRSWKHEPGWEGDQECWLVRKNGVDEAQLTSILARHGGLPAQDYLAHSPGPGPGGNGLEVDGVKPPVDNEKRTGLRLVKHWLGEAWRSLDE</sequence>
<organism evidence="2 3">
    <name type="scientific">Granulicella aggregans</name>
    <dbReference type="NCBI Taxonomy" id="474949"/>
    <lineage>
        <taxon>Bacteria</taxon>
        <taxon>Pseudomonadati</taxon>
        <taxon>Acidobacteriota</taxon>
        <taxon>Terriglobia</taxon>
        <taxon>Terriglobales</taxon>
        <taxon>Acidobacteriaceae</taxon>
        <taxon>Granulicella</taxon>
    </lineage>
</organism>
<feature type="transmembrane region" description="Helical" evidence="1">
    <location>
        <begin position="303"/>
        <end position="321"/>
    </location>
</feature>
<reference evidence="2 3" key="1">
    <citation type="submission" date="2020-08" db="EMBL/GenBank/DDBJ databases">
        <title>Genomic Encyclopedia of Type Strains, Phase IV (KMG-V): Genome sequencing to study the core and pangenomes of soil and plant-associated prokaryotes.</title>
        <authorList>
            <person name="Whitman W."/>
        </authorList>
    </citation>
    <scope>NUCLEOTIDE SEQUENCE [LARGE SCALE GENOMIC DNA]</scope>
    <source>
        <strain evidence="2 3">M8UP14</strain>
    </source>
</reference>
<keyword evidence="1" id="KW-0812">Transmembrane</keyword>
<feature type="transmembrane region" description="Helical" evidence="1">
    <location>
        <begin position="243"/>
        <end position="269"/>
    </location>
</feature>
<dbReference type="EMBL" id="JACHIP010000002">
    <property type="protein sequence ID" value="MBB5056567.1"/>
    <property type="molecule type" value="Genomic_DNA"/>
</dbReference>
<proteinExistence type="predicted"/>
<evidence type="ECO:0008006" key="4">
    <source>
        <dbReference type="Google" id="ProtNLM"/>
    </source>
</evidence>
<keyword evidence="1" id="KW-0472">Membrane</keyword>
<feature type="transmembrane region" description="Helical" evidence="1">
    <location>
        <begin position="124"/>
        <end position="154"/>
    </location>
</feature>
<feature type="transmembrane region" description="Helical" evidence="1">
    <location>
        <begin position="93"/>
        <end position="112"/>
    </location>
</feature>
<keyword evidence="3" id="KW-1185">Reference proteome</keyword>
<feature type="transmembrane region" description="Helical" evidence="1">
    <location>
        <begin position="281"/>
        <end position="297"/>
    </location>
</feature>
<feature type="transmembrane region" description="Helical" evidence="1">
    <location>
        <begin position="166"/>
        <end position="197"/>
    </location>
</feature>
<feature type="transmembrane region" description="Helical" evidence="1">
    <location>
        <begin position="333"/>
        <end position="350"/>
    </location>
</feature>
<comment type="caution">
    <text evidence="2">The sequence shown here is derived from an EMBL/GenBank/DDBJ whole genome shotgun (WGS) entry which is preliminary data.</text>
</comment>
<feature type="transmembrane region" description="Helical" evidence="1">
    <location>
        <begin position="204"/>
        <end position="223"/>
    </location>
</feature>
<dbReference type="RefSeq" id="WP_184214587.1">
    <property type="nucleotide sequence ID" value="NZ_JACHIP010000002.1"/>
</dbReference>
<protein>
    <recommendedName>
        <fullName evidence="4">Glycosyltransferase RgtA/B/C/D-like domain-containing protein</fullName>
    </recommendedName>
</protein>
<name>A0A7W8E2J1_9BACT</name>
<evidence type="ECO:0000256" key="1">
    <source>
        <dbReference type="SAM" id="Phobius"/>
    </source>
</evidence>
<accession>A0A7W8E2J1</accession>
<gene>
    <name evidence="2" type="ORF">HDF16_001252</name>
</gene>
<feature type="transmembrane region" description="Helical" evidence="1">
    <location>
        <begin position="16"/>
        <end position="34"/>
    </location>
</feature>
<dbReference type="AlphaFoldDB" id="A0A7W8E2J1"/>